<dbReference type="RefSeq" id="WP_285998350.1">
    <property type="nucleotide sequence ID" value="NZ_CP127295.1"/>
</dbReference>
<dbReference type="GO" id="GO:0005737">
    <property type="term" value="C:cytoplasm"/>
    <property type="evidence" value="ECO:0007669"/>
    <property type="project" value="TreeGrafter"/>
</dbReference>
<keyword evidence="6" id="KW-1185">Reference proteome</keyword>
<dbReference type="InterPro" id="IPR049381">
    <property type="entry name" value="UbiD-like_C"/>
</dbReference>
<dbReference type="PANTHER" id="PTHR30108:SF21">
    <property type="entry name" value="4-HYDROXYBENZOATE DECARBOXYLASE"/>
    <property type="match status" value="1"/>
</dbReference>
<dbReference type="NCBIfam" id="TIGR00148">
    <property type="entry name" value="UbiD family decarboxylase"/>
    <property type="match status" value="1"/>
</dbReference>
<dbReference type="Pfam" id="PF20695">
    <property type="entry name" value="UbiD_N"/>
    <property type="match status" value="1"/>
</dbReference>
<dbReference type="Pfam" id="PF01977">
    <property type="entry name" value="UbiD"/>
    <property type="match status" value="1"/>
</dbReference>
<feature type="domain" description="3-octaprenyl-4-hydroxybenzoate carboxy-lyase-like C-terminal" evidence="4">
    <location>
        <begin position="309"/>
        <end position="437"/>
    </location>
</feature>
<evidence type="ECO:0000313" key="5">
    <source>
        <dbReference type="EMBL" id="WIY01915.1"/>
    </source>
</evidence>
<dbReference type="Gene3D" id="3.40.1670.10">
    <property type="entry name" value="UbiD C-terminal domain-like"/>
    <property type="match status" value="1"/>
</dbReference>
<evidence type="ECO:0000256" key="1">
    <source>
        <dbReference type="ARBA" id="ARBA00010021"/>
    </source>
</evidence>
<evidence type="ECO:0000259" key="4">
    <source>
        <dbReference type="Pfam" id="PF20696"/>
    </source>
</evidence>
<accession>A0A9Y2JQB3</accession>
<protein>
    <submittedName>
        <fullName evidence="5">UbiD family decarboxylase</fullName>
        <ecNumber evidence="5">4.1.1.-</ecNumber>
    </submittedName>
</protein>
<dbReference type="InterPro" id="IPR049383">
    <property type="entry name" value="UbiD-like_N"/>
</dbReference>
<evidence type="ECO:0000259" key="2">
    <source>
        <dbReference type="Pfam" id="PF01977"/>
    </source>
</evidence>
<feature type="domain" description="3-octaprenyl-4-hydroxybenzoate carboxy-lyase-like N-terminal" evidence="3">
    <location>
        <begin position="18"/>
        <end position="89"/>
    </location>
</feature>
<dbReference type="Proteomes" id="UP001239397">
    <property type="component" value="Chromosome"/>
</dbReference>
<dbReference type="InterPro" id="IPR048304">
    <property type="entry name" value="UbiD_Rift_dom"/>
</dbReference>
<dbReference type="SUPFAM" id="SSF143968">
    <property type="entry name" value="UbiD C-terminal domain-like"/>
    <property type="match status" value="1"/>
</dbReference>
<feature type="domain" description="3-octaprenyl-4-hydroxybenzoate carboxy-lyase-like Rift-related" evidence="2">
    <location>
        <begin position="103"/>
        <end position="300"/>
    </location>
</feature>
<evidence type="ECO:0000259" key="3">
    <source>
        <dbReference type="Pfam" id="PF20695"/>
    </source>
</evidence>
<dbReference type="KEGG" id="amog:QRX60_49270"/>
<proteinExistence type="inferred from homology"/>
<evidence type="ECO:0000313" key="6">
    <source>
        <dbReference type="Proteomes" id="UP001239397"/>
    </source>
</evidence>
<keyword evidence="5" id="KW-0456">Lyase</keyword>
<organism evidence="5 6">
    <name type="scientific">Amycolatopsis mongoliensis</name>
    <dbReference type="NCBI Taxonomy" id="715475"/>
    <lineage>
        <taxon>Bacteria</taxon>
        <taxon>Bacillati</taxon>
        <taxon>Actinomycetota</taxon>
        <taxon>Actinomycetes</taxon>
        <taxon>Pseudonocardiales</taxon>
        <taxon>Pseudonocardiaceae</taxon>
        <taxon>Amycolatopsis</taxon>
    </lineage>
</organism>
<dbReference type="AlphaFoldDB" id="A0A9Y2JQB3"/>
<dbReference type="SUPFAM" id="SSF50475">
    <property type="entry name" value="FMN-binding split barrel"/>
    <property type="match status" value="1"/>
</dbReference>
<gene>
    <name evidence="5" type="ORF">QRX60_49270</name>
</gene>
<dbReference type="Pfam" id="PF20696">
    <property type="entry name" value="UbiD_C"/>
    <property type="match status" value="1"/>
</dbReference>
<dbReference type="GO" id="GO:0016831">
    <property type="term" value="F:carboxy-lyase activity"/>
    <property type="evidence" value="ECO:0007669"/>
    <property type="project" value="InterPro"/>
</dbReference>
<name>A0A9Y2JQB3_9PSEU</name>
<dbReference type="PANTHER" id="PTHR30108">
    <property type="entry name" value="3-OCTAPRENYL-4-HYDROXYBENZOATE CARBOXY-LYASE-RELATED"/>
    <property type="match status" value="1"/>
</dbReference>
<sequence>MAKDLRTFLAELNSATPEQVKVVRKHVDPEFEVTALVDKLEDDPAYPGFPAVLFENVGGSDIPLLINLHGTYERLARSIGSDVHSMVPEYALREGSGVKPVTVPAGTAPVQEVVLTGDDIDVGLLPLLKHQELDAGKYITSAVTICRDSDSGKINAGIFRHQQQGRDQVGIQVNPAHHTAYVLRKLREQQKPMEVALVIGHHPALLMGAVSKLEGIGGELDVVGGLLGEPLEMVPCKTVDLEVPARAEIVIEGVIDTDPDATAVEGPFGEYPRFYTRTGPQPYVKITAITMRRKPIFVDVFNAHTEHSMLGGLPRMGSIYRRVKEAVPTVTGVHLPLSGMARSHLYLSMSKRVEGEPKLAACAALAVDPLLKHVFVVDDDVDVFNEVETLWCLATRFQADRDLTIMPGFLGGQLNPVTYGHNREEKGPMETKLIFDCTKPVPPAVFPPSCRVPPEVVARVDHRGLLEDGDALASYLD</sequence>
<dbReference type="InterPro" id="IPR002830">
    <property type="entry name" value="UbiD"/>
</dbReference>
<reference evidence="5 6" key="1">
    <citation type="submission" date="2023-06" db="EMBL/GenBank/DDBJ databases">
        <authorList>
            <person name="Oyuntsetseg B."/>
            <person name="Kim S.B."/>
        </authorList>
    </citation>
    <scope>NUCLEOTIDE SEQUENCE [LARGE SCALE GENOMIC DNA]</scope>
    <source>
        <strain evidence="5 6">4-36</strain>
    </source>
</reference>
<dbReference type="EC" id="4.1.1.-" evidence="5"/>
<dbReference type="EMBL" id="CP127295">
    <property type="protein sequence ID" value="WIY01915.1"/>
    <property type="molecule type" value="Genomic_DNA"/>
</dbReference>
<comment type="similarity">
    <text evidence="1">Belongs to the UbiD family.</text>
</comment>